<comment type="catalytic activity">
    <reaction evidence="7">
        <text>adenosine + H2O + H(+) = inosine + NH4(+)</text>
        <dbReference type="Rhea" id="RHEA:24408"/>
        <dbReference type="ChEBI" id="CHEBI:15377"/>
        <dbReference type="ChEBI" id="CHEBI:15378"/>
        <dbReference type="ChEBI" id="CHEBI:16335"/>
        <dbReference type="ChEBI" id="CHEBI:17596"/>
        <dbReference type="ChEBI" id="CHEBI:28938"/>
        <dbReference type="EC" id="3.5.4.4"/>
    </reaction>
    <physiologicalReaction direction="left-to-right" evidence="7">
        <dbReference type="Rhea" id="RHEA:24409"/>
    </physiologicalReaction>
</comment>
<dbReference type="NCBIfam" id="TIGR00726">
    <property type="entry name" value="peptidoglycan editing factor PgeF"/>
    <property type="match status" value="1"/>
</dbReference>
<keyword evidence="14" id="KW-1185">Reference proteome</keyword>
<comment type="caution">
    <text evidence="11">The sequence shown here is derived from an EMBL/GenBank/DDBJ whole genome shotgun (WGS) entry which is preliminary data.</text>
</comment>
<evidence type="ECO:0000313" key="13">
    <source>
        <dbReference type="Proteomes" id="UP000295536"/>
    </source>
</evidence>
<dbReference type="GO" id="GO:0017061">
    <property type="term" value="F:S-methyl-5-thioadenosine phosphorylase activity"/>
    <property type="evidence" value="ECO:0007669"/>
    <property type="project" value="UniProtKB-EC"/>
</dbReference>
<keyword evidence="3" id="KW-0808">Transferase</keyword>
<dbReference type="GO" id="GO:0005507">
    <property type="term" value="F:copper ion binding"/>
    <property type="evidence" value="ECO:0007669"/>
    <property type="project" value="TreeGrafter"/>
</dbReference>
<evidence type="ECO:0000313" key="14">
    <source>
        <dbReference type="Proteomes" id="UP000315577"/>
    </source>
</evidence>
<dbReference type="Gene3D" id="3.60.140.10">
    <property type="entry name" value="CNF1/YfiH-like putative cysteine hydrolases"/>
    <property type="match status" value="1"/>
</dbReference>
<dbReference type="PANTHER" id="PTHR30616">
    <property type="entry name" value="UNCHARACTERIZED PROTEIN YFIH"/>
    <property type="match status" value="1"/>
</dbReference>
<dbReference type="RefSeq" id="WP_243646428.1">
    <property type="nucleotide sequence ID" value="NZ_SMAH01000002.1"/>
</dbReference>
<comment type="catalytic activity">
    <reaction evidence="1">
        <text>inosine + phosphate = alpha-D-ribose 1-phosphate + hypoxanthine</text>
        <dbReference type="Rhea" id="RHEA:27646"/>
        <dbReference type="ChEBI" id="CHEBI:17368"/>
        <dbReference type="ChEBI" id="CHEBI:17596"/>
        <dbReference type="ChEBI" id="CHEBI:43474"/>
        <dbReference type="ChEBI" id="CHEBI:57720"/>
        <dbReference type="EC" id="2.4.2.1"/>
    </reaction>
    <physiologicalReaction direction="left-to-right" evidence="1">
        <dbReference type="Rhea" id="RHEA:27647"/>
    </physiologicalReaction>
</comment>
<organism evidence="11 13">
    <name type="scientific">Tepidimonas ignava</name>
    <dbReference type="NCBI Taxonomy" id="114249"/>
    <lineage>
        <taxon>Bacteria</taxon>
        <taxon>Pseudomonadati</taxon>
        <taxon>Pseudomonadota</taxon>
        <taxon>Betaproteobacteria</taxon>
        <taxon>Burkholderiales</taxon>
        <taxon>Tepidimonas</taxon>
    </lineage>
</organism>
<dbReference type="AlphaFoldDB" id="A0A4R3LIK6"/>
<dbReference type="InterPro" id="IPR011324">
    <property type="entry name" value="Cytotoxic_necrot_fac-like_cat"/>
</dbReference>
<reference evidence="12 14" key="2">
    <citation type="submission" date="2019-07" db="EMBL/GenBank/DDBJ databases">
        <title>Tepidimonas ignava SPS-1037 draft genome.</title>
        <authorList>
            <person name="Da Costa M.S."/>
            <person name="Froufe H.J.C."/>
            <person name="Egas C."/>
            <person name="Albuquerque L."/>
        </authorList>
    </citation>
    <scope>NUCLEOTIDE SEQUENCE [LARGE SCALE GENOMIC DNA]</scope>
    <source>
        <strain evidence="12 14">SPS-1037</strain>
    </source>
</reference>
<dbReference type="EMBL" id="SMAH01000002">
    <property type="protein sequence ID" value="TCS99365.1"/>
    <property type="molecule type" value="Genomic_DNA"/>
</dbReference>
<dbReference type="Proteomes" id="UP000315577">
    <property type="component" value="Unassembled WGS sequence"/>
</dbReference>
<evidence type="ECO:0000313" key="12">
    <source>
        <dbReference type="EMBL" id="TSE24192.1"/>
    </source>
</evidence>
<keyword evidence="5" id="KW-0378">Hydrolase</keyword>
<dbReference type="PANTHER" id="PTHR30616:SF2">
    <property type="entry name" value="PURINE NUCLEOSIDE PHOSPHORYLASE LACC1"/>
    <property type="match status" value="1"/>
</dbReference>
<evidence type="ECO:0000256" key="9">
    <source>
        <dbReference type="ARBA" id="ARBA00049893"/>
    </source>
</evidence>
<sequence>MPSEPGPRWLARAGLPGLAATLGDGAHGWMSTRVGGVSVGPWAALNLGDHVGDDPRAVATNRARLEAALGVRPVWLRQVHGVDVVRVDGGTPPGQVADAAWTDAPGVACAVLVADCLPILLASQDGASVAAVHAGWRGLLGQGGVGVLEALAQAWPAWRQPRDRARSRAWIGAAIGAQAFEVGPEVQAAFVQACPDDASAFVPSPQRPGHWLADLAALARARLRRLGVECVDGHDGSTAWCTAAQPDVFFSHRRDARPHGTSGRMAAAVWLA</sequence>
<evidence type="ECO:0000256" key="8">
    <source>
        <dbReference type="ARBA" id="ARBA00048968"/>
    </source>
</evidence>
<dbReference type="InterPro" id="IPR038371">
    <property type="entry name" value="Cu_polyphenol_OxRdtase_sf"/>
</dbReference>
<comment type="similarity">
    <text evidence="2 10">Belongs to the purine nucleoside phosphorylase YfiH/LACC1 family.</text>
</comment>
<dbReference type="Proteomes" id="UP000295536">
    <property type="component" value="Unassembled WGS sequence"/>
</dbReference>
<keyword evidence="4" id="KW-0479">Metal-binding</keyword>
<comment type="catalytic activity">
    <reaction evidence="9">
        <text>S-methyl-5'-thioadenosine + phosphate = 5-(methylsulfanyl)-alpha-D-ribose 1-phosphate + adenine</text>
        <dbReference type="Rhea" id="RHEA:11852"/>
        <dbReference type="ChEBI" id="CHEBI:16708"/>
        <dbReference type="ChEBI" id="CHEBI:17509"/>
        <dbReference type="ChEBI" id="CHEBI:43474"/>
        <dbReference type="ChEBI" id="CHEBI:58533"/>
        <dbReference type="EC" id="2.4.2.28"/>
    </reaction>
    <physiologicalReaction direction="left-to-right" evidence="9">
        <dbReference type="Rhea" id="RHEA:11853"/>
    </physiologicalReaction>
</comment>
<evidence type="ECO:0000313" key="11">
    <source>
        <dbReference type="EMBL" id="TCS99365.1"/>
    </source>
</evidence>
<dbReference type="CDD" id="cd16833">
    <property type="entry name" value="YfiH"/>
    <property type="match status" value="1"/>
</dbReference>
<evidence type="ECO:0000256" key="5">
    <source>
        <dbReference type="ARBA" id="ARBA00022801"/>
    </source>
</evidence>
<evidence type="ECO:0000256" key="10">
    <source>
        <dbReference type="RuleBase" id="RU361274"/>
    </source>
</evidence>
<protein>
    <recommendedName>
        <fullName evidence="10">Purine nucleoside phosphorylase</fullName>
    </recommendedName>
</protein>
<keyword evidence="6" id="KW-0862">Zinc</keyword>
<evidence type="ECO:0000256" key="4">
    <source>
        <dbReference type="ARBA" id="ARBA00022723"/>
    </source>
</evidence>
<accession>A0A4R3LIK6</accession>
<dbReference type="EMBL" id="VJNC01000001">
    <property type="protein sequence ID" value="TSE24192.1"/>
    <property type="molecule type" value="Genomic_DNA"/>
</dbReference>
<name>A0A4R3LIK6_9BURK</name>
<comment type="catalytic activity">
    <reaction evidence="8">
        <text>adenosine + phosphate = alpha-D-ribose 1-phosphate + adenine</text>
        <dbReference type="Rhea" id="RHEA:27642"/>
        <dbReference type="ChEBI" id="CHEBI:16335"/>
        <dbReference type="ChEBI" id="CHEBI:16708"/>
        <dbReference type="ChEBI" id="CHEBI:43474"/>
        <dbReference type="ChEBI" id="CHEBI:57720"/>
        <dbReference type="EC" id="2.4.2.1"/>
    </reaction>
    <physiologicalReaction direction="left-to-right" evidence="8">
        <dbReference type="Rhea" id="RHEA:27643"/>
    </physiologicalReaction>
</comment>
<dbReference type="GO" id="GO:0016787">
    <property type="term" value="F:hydrolase activity"/>
    <property type="evidence" value="ECO:0007669"/>
    <property type="project" value="UniProtKB-KW"/>
</dbReference>
<dbReference type="SUPFAM" id="SSF64438">
    <property type="entry name" value="CNF1/YfiH-like putative cysteine hydrolases"/>
    <property type="match status" value="1"/>
</dbReference>
<evidence type="ECO:0000256" key="3">
    <source>
        <dbReference type="ARBA" id="ARBA00022679"/>
    </source>
</evidence>
<evidence type="ECO:0000256" key="2">
    <source>
        <dbReference type="ARBA" id="ARBA00007353"/>
    </source>
</evidence>
<gene>
    <name evidence="12" type="primary">yfiH</name>
    <name evidence="11" type="ORF">EDC36_10242</name>
    <name evidence="12" type="ORF">Tigna_00195</name>
</gene>
<evidence type="ECO:0000256" key="6">
    <source>
        <dbReference type="ARBA" id="ARBA00022833"/>
    </source>
</evidence>
<reference evidence="11 13" key="1">
    <citation type="submission" date="2019-03" db="EMBL/GenBank/DDBJ databases">
        <title>Genomic Encyclopedia of Type Strains, Phase IV (KMG-IV): sequencing the most valuable type-strain genomes for metagenomic binning, comparative biology and taxonomic classification.</title>
        <authorList>
            <person name="Goeker M."/>
        </authorList>
    </citation>
    <scope>NUCLEOTIDE SEQUENCE [LARGE SCALE GENOMIC DNA]</scope>
    <source>
        <strain evidence="11 13">DSM 12034</strain>
    </source>
</reference>
<proteinExistence type="inferred from homology"/>
<evidence type="ECO:0000256" key="7">
    <source>
        <dbReference type="ARBA" id="ARBA00047989"/>
    </source>
</evidence>
<dbReference type="Pfam" id="PF02578">
    <property type="entry name" value="Cu-oxidase_4"/>
    <property type="match status" value="1"/>
</dbReference>
<evidence type="ECO:0000256" key="1">
    <source>
        <dbReference type="ARBA" id="ARBA00000553"/>
    </source>
</evidence>
<dbReference type="InterPro" id="IPR003730">
    <property type="entry name" value="Cu_polyphenol_OxRdtase"/>
</dbReference>